<dbReference type="Gene3D" id="1.25.40.180">
    <property type="match status" value="1"/>
</dbReference>
<accession>A0A814EK33</accession>
<dbReference type="InterPro" id="IPR003891">
    <property type="entry name" value="Initiation_fac_eIF4g_MI"/>
</dbReference>
<name>A0A814EK33_9BILA</name>
<reference evidence="2" key="1">
    <citation type="submission" date="2021-02" db="EMBL/GenBank/DDBJ databases">
        <authorList>
            <person name="Nowell W R."/>
        </authorList>
    </citation>
    <scope>NUCLEOTIDE SEQUENCE</scope>
</reference>
<evidence type="ECO:0000313" key="3">
    <source>
        <dbReference type="Proteomes" id="UP000663889"/>
    </source>
</evidence>
<dbReference type="InterPro" id="IPR016024">
    <property type="entry name" value="ARM-type_fold"/>
</dbReference>
<sequence length="307" mass="35024">YNTLQSYHYRLFDMASNNSGTNLFFDKQCSNDCVSKATIQINKSATNESPPIINQDPSNTSFDEEKTEARVHSLIEEYTENYSELTDRPVKEALEDLATFRTSSFDQQAIIVRELFTNVLEAKPRARKAVGHLLDAALNEDILSTEAFLSGFKMIVEAAPDYAIDILLIWQYIGEIIGAFIGAPTSNMSLLKPILECVPDDKSKQLFQFIMQYATEFSKISLNNHQVYARSPLSSNEETKFVKELMTKESINVAKVIDEDNKSLESKYYVNFTYDAIDVMYFSYLRSNLSGKINYQLNLFEESKKKV</sequence>
<comment type="caution">
    <text evidence="2">The sequence shown here is derived from an EMBL/GenBank/DDBJ whole genome shotgun (WGS) entry which is preliminary data.</text>
</comment>
<dbReference type="PANTHER" id="PTHR23253">
    <property type="entry name" value="EUKARYOTIC TRANSLATION INITIATION FACTOR 4 GAMMA"/>
    <property type="match status" value="1"/>
</dbReference>
<dbReference type="AlphaFoldDB" id="A0A814EK33"/>
<gene>
    <name evidence="2" type="ORF">SEV965_LOCUS9129</name>
</gene>
<evidence type="ECO:0000259" key="1">
    <source>
        <dbReference type="PROSITE" id="PS51366"/>
    </source>
</evidence>
<dbReference type="EMBL" id="CAJNOU010000351">
    <property type="protein sequence ID" value="CAF0968729.1"/>
    <property type="molecule type" value="Genomic_DNA"/>
</dbReference>
<dbReference type="PANTHER" id="PTHR23253:SF80">
    <property type="entry name" value="MIF4G DOMAIN-CONTAINING PROTEIN"/>
    <property type="match status" value="1"/>
</dbReference>
<dbReference type="Pfam" id="PF02847">
    <property type="entry name" value="MA3"/>
    <property type="match status" value="1"/>
</dbReference>
<evidence type="ECO:0000313" key="2">
    <source>
        <dbReference type="EMBL" id="CAF0968729.1"/>
    </source>
</evidence>
<protein>
    <recommendedName>
        <fullName evidence="1">MI domain-containing protein</fullName>
    </recommendedName>
</protein>
<dbReference type="SMART" id="SM00544">
    <property type="entry name" value="MA3"/>
    <property type="match status" value="1"/>
</dbReference>
<organism evidence="2 3">
    <name type="scientific">Rotaria sordida</name>
    <dbReference type="NCBI Taxonomy" id="392033"/>
    <lineage>
        <taxon>Eukaryota</taxon>
        <taxon>Metazoa</taxon>
        <taxon>Spiralia</taxon>
        <taxon>Gnathifera</taxon>
        <taxon>Rotifera</taxon>
        <taxon>Eurotatoria</taxon>
        <taxon>Bdelloidea</taxon>
        <taxon>Philodinida</taxon>
        <taxon>Philodinidae</taxon>
        <taxon>Rotaria</taxon>
    </lineage>
</organism>
<dbReference type="Proteomes" id="UP000663889">
    <property type="component" value="Unassembled WGS sequence"/>
</dbReference>
<dbReference type="SUPFAM" id="SSF48371">
    <property type="entry name" value="ARM repeat"/>
    <property type="match status" value="1"/>
</dbReference>
<feature type="domain" description="MI" evidence="1">
    <location>
        <begin position="66"/>
        <end position="196"/>
    </location>
</feature>
<dbReference type="PROSITE" id="PS51366">
    <property type="entry name" value="MI"/>
    <property type="match status" value="1"/>
</dbReference>
<feature type="non-terminal residue" evidence="2">
    <location>
        <position position="1"/>
    </location>
</feature>
<proteinExistence type="predicted"/>